<evidence type="ECO:0000256" key="5">
    <source>
        <dbReference type="ARBA" id="ARBA00022777"/>
    </source>
</evidence>
<dbReference type="CDD" id="cd07786">
    <property type="entry name" value="FGGY_EcGK_like"/>
    <property type="match status" value="1"/>
</dbReference>
<feature type="binding site" evidence="10">
    <location>
        <position position="273"/>
    </location>
    <ligand>
        <name>ATP</name>
        <dbReference type="ChEBI" id="CHEBI:30616"/>
    </ligand>
</feature>
<dbReference type="NCBIfam" id="NF000756">
    <property type="entry name" value="PRK00047.1"/>
    <property type="match status" value="1"/>
</dbReference>
<comment type="activity regulation">
    <text evidence="10">Inhibited by fructose 1,6-bisphosphate (FBP).</text>
</comment>
<feature type="binding site" evidence="10">
    <location>
        <position position="91"/>
    </location>
    <ligand>
        <name>sn-glycerol 3-phosphate</name>
        <dbReference type="ChEBI" id="CHEBI:57597"/>
    </ligand>
</feature>
<keyword evidence="7 10" id="KW-0067">ATP-binding</keyword>
<dbReference type="EMBL" id="CADCTM010000179">
    <property type="protein sequence ID" value="CAA9236520.1"/>
    <property type="molecule type" value="Genomic_DNA"/>
</dbReference>
<dbReference type="InterPro" id="IPR018484">
    <property type="entry name" value="FGGY_N"/>
</dbReference>
<dbReference type="NCBIfam" id="TIGR01311">
    <property type="entry name" value="glycerol_kin"/>
    <property type="match status" value="1"/>
</dbReference>
<comment type="similarity">
    <text evidence="2 10 11">Belongs to the FGGY kinase family.</text>
</comment>
<evidence type="ECO:0000256" key="3">
    <source>
        <dbReference type="ARBA" id="ARBA00022679"/>
    </source>
</evidence>
<dbReference type="Pfam" id="PF02782">
    <property type="entry name" value="FGGY_C"/>
    <property type="match status" value="1"/>
</dbReference>
<name>A0A6J4HYJ4_9CYAN</name>
<feature type="binding site" evidence="10">
    <location>
        <position position="21"/>
    </location>
    <ligand>
        <name>ATP</name>
        <dbReference type="ChEBI" id="CHEBI:30616"/>
    </ligand>
</feature>
<keyword evidence="3 10" id="KW-0808">Transferase</keyword>
<comment type="pathway">
    <text evidence="1 10">Polyol metabolism; glycerol degradation via glycerol kinase pathway; sn-glycerol 3-phosphate from glycerol: step 1/1.</text>
</comment>
<feature type="binding site" evidence="10">
    <location>
        <position position="426"/>
    </location>
    <ligand>
        <name>ADP</name>
        <dbReference type="ChEBI" id="CHEBI:456216"/>
    </ligand>
</feature>
<feature type="binding site" evidence="10">
    <location>
        <position position="251"/>
    </location>
    <ligand>
        <name>sn-glycerol 3-phosphate</name>
        <dbReference type="ChEBI" id="CHEBI:57597"/>
    </ligand>
</feature>
<dbReference type="PANTHER" id="PTHR10196">
    <property type="entry name" value="SUGAR KINASE"/>
    <property type="match status" value="1"/>
</dbReference>
<keyword evidence="5 10" id="KW-0418">Kinase</keyword>
<dbReference type="GO" id="GO:0019563">
    <property type="term" value="P:glycerol catabolic process"/>
    <property type="evidence" value="ECO:0007669"/>
    <property type="project" value="UniProtKB-UniRule"/>
</dbReference>
<feature type="binding site" evidence="10">
    <location>
        <position position="422"/>
    </location>
    <ligand>
        <name>ATP</name>
        <dbReference type="ChEBI" id="CHEBI:30616"/>
    </ligand>
</feature>
<dbReference type="PANTHER" id="PTHR10196:SF69">
    <property type="entry name" value="GLYCEROL KINASE"/>
    <property type="match status" value="1"/>
</dbReference>
<feature type="binding site" evidence="10">
    <location>
        <position position="92"/>
    </location>
    <ligand>
        <name>glycerol</name>
        <dbReference type="ChEBI" id="CHEBI:17754"/>
    </ligand>
</feature>
<dbReference type="UniPathway" id="UPA00618">
    <property type="reaction ID" value="UER00672"/>
</dbReference>
<evidence type="ECO:0000256" key="8">
    <source>
        <dbReference type="ARBA" id="ARBA00052101"/>
    </source>
</evidence>
<dbReference type="Gene3D" id="3.30.420.40">
    <property type="match status" value="2"/>
</dbReference>
<evidence type="ECO:0000259" key="12">
    <source>
        <dbReference type="Pfam" id="PF00370"/>
    </source>
</evidence>
<dbReference type="InterPro" id="IPR043129">
    <property type="entry name" value="ATPase_NBD"/>
</dbReference>
<dbReference type="InterPro" id="IPR018485">
    <property type="entry name" value="FGGY_C"/>
</dbReference>
<evidence type="ECO:0000256" key="9">
    <source>
        <dbReference type="ARBA" id="ARBA00054633"/>
    </source>
</evidence>
<evidence type="ECO:0000256" key="4">
    <source>
        <dbReference type="ARBA" id="ARBA00022741"/>
    </source>
</evidence>
<proteinExistence type="inferred from homology"/>
<feature type="binding site" evidence="10">
    <location>
        <position position="325"/>
    </location>
    <ligand>
        <name>ATP</name>
        <dbReference type="ChEBI" id="CHEBI:30616"/>
    </ligand>
</feature>
<feature type="binding site" evidence="10">
    <location>
        <position position="142"/>
    </location>
    <ligand>
        <name>sn-glycerol 3-phosphate</name>
        <dbReference type="ChEBI" id="CHEBI:57597"/>
    </ligand>
</feature>
<dbReference type="HAMAP" id="MF_00186">
    <property type="entry name" value="Glycerol_kin"/>
    <property type="match status" value="1"/>
</dbReference>
<evidence type="ECO:0000256" key="2">
    <source>
        <dbReference type="ARBA" id="ARBA00009156"/>
    </source>
</evidence>
<dbReference type="AlphaFoldDB" id="A0A6J4HYJ4"/>
<feature type="binding site" evidence="10">
    <location>
        <position position="142"/>
    </location>
    <ligand>
        <name>glycerol</name>
        <dbReference type="ChEBI" id="CHEBI:17754"/>
    </ligand>
</feature>
<feature type="binding site" evidence="10">
    <location>
        <position position="21"/>
    </location>
    <ligand>
        <name>ADP</name>
        <dbReference type="ChEBI" id="CHEBI:456216"/>
    </ligand>
</feature>
<dbReference type="FunFam" id="3.30.420.40:FF:000008">
    <property type="entry name" value="Glycerol kinase"/>
    <property type="match status" value="1"/>
</dbReference>
<dbReference type="GO" id="GO:0005524">
    <property type="term" value="F:ATP binding"/>
    <property type="evidence" value="ECO:0007669"/>
    <property type="project" value="UniProtKB-UniRule"/>
</dbReference>
<evidence type="ECO:0000256" key="7">
    <source>
        <dbReference type="ARBA" id="ARBA00022840"/>
    </source>
</evidence>
<feature type="binding site" evidence="10">
    <location>
        <position position="91"/>
    </location>
    <ligand>
        <name>glycerol</name>
        <dbReference type="ChEBI" id="CHEBI:17754"/>
    </ligand>
</feature>
<feature type="binding site" evidence="10">
    <location>
        <position position="21"/>
    </location>
    <ligand>
        <name>sn-glycerol 3-phosphate</name>
        <dbReference type="ChEBI" id="CHEBI:57597"/>
    </ligand>
</feature>
<organism evidence="14">
    <name type="scientific">uncultured Coleofasciculus sp</name>
    <dbReference type="NCBI Taxonomy" id="1267456"/>
    <lineage>
        <taxon>Bacteria</taxon>
        <taxon>Bacillati</taxon>
        <taxon>Cyanobacteriota</taxon>
        <taxon>Cyanophyceae</taxon>
        <taxon>Coleofasciculales</taxon>
        <taxon>Coleofasciculaceae</taxon>
        <taxon>Coleofasciculus</taxon>
        <taxon>environmental samples</taxon>
    </lineage>
</organism>
<feature type="binding site" evidence="10">
    <location>
        <position position="252"/>
    </location>
    <ligand>
        <name>glycerol</name>
        <dbReference type="ChEBI" id="CHEBI:17754"/>
    </ligand>
</feature>
<dbReference type="SUPFAM" id="SSF53067">
    <property type="entry name" value="Actin-like ATPase domain"/>
    <property type="match status" value="2"/>
</dbReference>
<evidence type="ECO:0000256" key="10">
    <source>
        <dbReference type="HAMAP-Rule" id="MF_00186"/>
    </source>
</evidence>
<feature type="binding site" evidence="10">
    <location>
        <position position="321"/>
    </location>
    <ligand>
        <name>ADP</name>
        <dbReference type="ChEBI" id="CHEBI:456216"/>
    </ligand>
</feature>
<keyword evidence="4 10" id="KW-0547">Nucleotide-binding</keyword>
<evidence type="ECO:0000259" key="13">
    <source>
        <dbReference type="Pfam" id="PF02782"/>
    </source>
</evidence>
<feature type="domain" description="Carbohydrate kinase FGGY N-terminal" evidence="12">
    <location>
        <begin position="14"/>
        <end position="258"/>
    </location>
</feature>
<dbReference type="PIRSF" id="PIRSF000538">
    <property type="entry name" value="GlpK"/>
    <property type="match status" value="1"/>
</dbReference>
<reference evidence="14" key="1">
    <citation type="submission" date="2020-02" db="EMBL/GenBank/DDBJ databases">
        <authorList>
            <person name="Meier V. D."/>
        </authorList>
    </citation>
    <scope>NUCLEOTIDE SEQUENCE</scope>
    <source>
        <strain evidence="14">AVDCRST_MAG92</strain>
    </source>
</reference>
<dbReference type="EC" id="2.7.1.30" evidence="10"/>
<dbReference type="GO" id="GO:0005829">
    <property type="term" value="C:cytosol"/>
    <property type="evidence" value="ECO:0007669"/>
    <property type="project" value="TreeGrafter"/>
</dbReference>
<dbReference type="InterPro" id="IPR018483">
    <property type="entry name" value="Carb_kinase_FGGY_CS"/>
</dbReference>
<dbReference type="FunFam" id="3.30.420.40:FF:000007">
    <property type="entry name" value="Glycerol kinase"/>
    <property type="match status" value="1"/>
</dbReference>
<protein>
    <recommendedName>
        <fullName evidence="10">Glycerol kinase</fullName>
        <ecNumber evidence="10">2.7.1.30</ecNumber>
    </recommendedName>
    <alternativeName>
        <fullName evidence="10">ATP:glycerol 3-phosphotransferase</fullName>
    </alternativeName>
    <alternativeName>
        <fullName evidence="10">Glycerokinase</fullName>
        <shortName evidence="10">GK</shortName>
    </alternativeName>
</protein>
<feature type="binding site" evidence="10">
    <location>
        <position position="273"/>
    </location>
    <ligand>
        <name>ADP</name>
        <dbReference type="ChEBI" id="CHEBI:456216"/>
    </ligand>
</feature>
<feature type="binding site" evidence="10">
    <location>
        <position position="321"/>
    </location>
    <ligand>
        <name>ATP</name>
        <dbReference type="ChEBI" id="CHEBI:30616"/>
    </ligand>
</feature>
<sequence length="508" mass="55985">MGFTSQTIKSPSFILALDLGTTGNRAFLFDIEGKIVSQSYKELTQHYPQPGWLEHDPQEIWQDTCLIMQAVVQKAKIKPSQIIAIGLSVQRETCLLWDKNTGQPLHNAIVWQDRRTAPLCNQLRNGYAQEIYDRTGLVLDAYFSATKLAWLLERVVTSQPEVHLENVLAGTVDSWVLWNLTGRKVHATDDSNASRTMLMNLASREWDDKLLEIFGIPAHLMPQIKPSLGNFGCTDAKILGVEIPIMAVLGDQQASLFGHGCDRPGLMKCTYGTGSFLVAHTGSQIRRSPHQLLSTIAWTQPPQKASSPVGYALEGSMFTTGACIQWLRDGIKLIKVAADTELMAKAVPDNGGVYFVPALSGLGAPHWDMSARGAFFGLTGGVRQEHMVRAVLEAIAYQVKEVVQAMNDCSGHDIKLLKVDGGASENNFLMQFQADVLGIPVERPVVRDTTVQGVAFAAGLAIGFWDNYEALIGCRRIDRVFEPTPDATQALENFFTWQKAVSRAKNWG</sequence>
<gene>
    <name evidence="10" type="primary">glpK</name>
    <name evidence="14" type="ORF">AVDCRST_MAG92-1282</name>
</gene>
<feature type="binding site" evidence="10">
    <location>
        <position position="422"/>
    </location>
    <ligand>
        <name>ADP</name>
        <dbReference type="ChEBI" id="CHEBI:456216"/>
    </ligand>
</feature>
<dbReference type="InterPro" id="IPR000577">
    <property type="entry name" value="Carb_kinase_FGGY"/>
</dbReference>
<keyword evidence="6 10" id="KW-0319">Glycerol metabolism</keyword>
<feature type="domain" description="Carbohydrate kinase FGGY C-terminal" evidence="13">
    <location>
        <begin position="267"/>
        <end position="461"/>
    </location>
</feature>
<dbReference type="InterPro" id="IPR005999">
    <property type="entry name" value="Glycerol_kin"/>
</dbReference>
<evidence type="ECO:0000313" key="14">
    <source>
        <dbReference type="EMBL" id="CAA9236520.1"/>
    </source>
</evidence>
<dbReference type="GO" id="GO:0004370">
    <property type="term" value="F:glycerol kinase activity"/>
    <property type="evidence" value="ECO:0007669"/>
    <property type="project" value="UniProtKB-UniRule"/>
</dbReference>
<accession>A0A6J4HYJ4</accession>
<feature type="binding site" evidence="10">
    <location>
        <position position="22"/>
    </location>
    <ligand>
        <name>ATP</name>
        <dbReference type="ChEBI" id="CHEBI:30616"/>
    </ligand>
</feature>
<evidence type="ECO:0000256" key="1">
    <source>
        <dbReference type="ARBA" id="ARBA00005190"/>
    </source>
</evidence>
<comment type="caution">
    <text evidence="10">Lacks conserved residue(s) required for the propagation of feature annotation.</text>
</comment>
<dbReference type="PROSITE" id="PS00445">
    <property type="entry name" value="FGGY_KINASES_2"/>
    <property type="match status" value="1"/>
</dbReference>
<feature type="binding site" evidence="10">
    <location>
        <position position="25"/>
    </location>
    <ligand>
        <name>ADP</name>
        <dbReference type="ChEBI" id="CHEBI:456216"/>
    </ligand>
</feature>
<feature type="binding site" evidence="10">
    <location>
        <position position="251"/>
    </location>
    <ligand>
        <name>glycerol</name>
        <dbReference type="ChEBI" id="CHEBI:17754"/>
    </ligand>
</feature>
<dbReference type="Pfam" id="PF00370">
    <property type="entry name" value="FGGY_N"/>
    <property type="match status" value="1"/>
</dbReference>
<comment type="catalytic activity">
    <reaction evidence="8 10">
        <text>glycerol + ATP = sn-glycerol 3-phosphate + ADP + H(+)</text>
        <dbReference type="Rhea" id="RHEA:21644"/>
        <dbReference type="ChEBI" id="CHEBI:15378"/>
        <dbReference type="ChEBI" id="CHEBI:17754"/>
        <dbReference type="ChEBI" id="CHEBI:30616"/>
        <dbReference type="ChEBI" id="CHEBI:57597"/>
        <dbReference type="ChEBI" id="CHEBI:456216"/>
        <dbReference type="EC" id="2.7.1.30"/>
    </reaction>
</comment>
<evidence type="ECO:0000256" key="11">
    <source>
        <dbReference type="RuleBase" id="RU003733"/>
    </source>
</evidence>
<feature type="binding site" evidence="10">
    <location>
        <position position="92"/>
    </location>
    <ligand>
        <name>sn-glycerol 3-phosphate</name>
        <dbReference type="ChEBI" id="CHEBI:57597"/>
    </ligand>
</feature>
<comment type="function">
    <text evidence="9 10">Key enzyme in the regulation of glycerol uptake and metabolism. Catalyzes the phosphorylation of glycerol to yield sn-glycerol 3-phosphate.</text>
</comment>
<dbReference type="GO" id="GO:0006072">
    <property type="term" value="P:glycerol-3-phosphate metabolic process"/>
    <property type="evidence" value="ECO:0007669"/>
    <property type="project" value="InterPro"/>
</dbReference>
<evidence type="ECO:0000256" key="6">
    <source>
        <dbReference type="ARBA" id="ARBA00022798"/>
    </source>
</evidence>